<comment type="caution">
    <text evidence="4">The sequence shown here is derived from an EMBL/GenBank/DDBJ whole genome shotgun (WGS) entry which is preliminary data.</text>
</comment>
<organism evidence="4 5">
    <name type="scientific">Proteobacteria bacterium 228</name>
    <dbReference type="NCBI Taxonomy" id="2083153"/>
    <lineage>
        <taxon>Bacteria</taxon>
        <taxon>Pseudomonadati</taxon>
        <taxon>Pseudomonadota</taxon>
    </lineage>
</organism>
<gene>
    <name evidence="4" type="ORF">C4K68_10055</name>
</gene>
<feature type="region of interest" description="Disordered" evidence="2">
    <location>
        <begin position="107"/>
        <end position="136"/>
    </location>
</feature>
<dbReference type="Proteomes" id="UP000238196">
    <property type="component" value="Unassembled WGS sequence"/>
</dbReference>
<keyword evidence="1" id="KW-0479">Metal-binding</keyword>
<dbReference type="AlphaFoldDB" id="A0A2S5KS93"/>
<dbReference type="InterPro" id="IPR007527">
    <property type="entry name" value="Znf_SWIM"/>
</dbReference>
<dbReference type="OrthoDB" id="9816340at2"/>
<dbReference type="Pfam" id="PF04434">
    <property type="entry name" value="SWIM"/>
    <property type="match status" value="1"/>
</dbReference>
<feature type="domain" description="SWIM-type" evidence="3">
    <location>
        <begin position="52"/>
        <end position="85"/>
    </location>
</feature>
<name>A0A2S5KS93_9PROT</name>
<dbReference type="EMBL" id="PRLP01000032">
    <property type="protein sequence ID" value="PPC77535.1"/>
    <property type="molecule type" value="Genomic_DNA"/>
</dbReference>
<accession>A0A2S5KS93</accession>
<keyword evidence="1" id="KW-0862">Zinc</keyword>
<proteinExistence type="predicted"/>
<evidence type="ECO:0000313" key="5">
    <source>
        <dbReference type="Proteomes" id="UP000238196"/>
    </source>
</evidence>
<dbReference type="GO" id="GO:0008270">
    <property type="term" value="F:zinc ion binding"/>
    <property type="evidence" value="ECO:0007669"/>
    <property type="project" value="UniProtKB-KW"/>
</dbReference>
<keyword evidence="1" id="KW-0863">Zinc-finger</keyword>
<evidence type="ECO:0000313" key="4">
    <source>
        <dbReference type="EMBL" id="PPC77535.1"/>
    </source>
</evidence>
<evidence type="ECO:0000259" key="3">
    <source>
        <dbReference type="PROSITE" id="PS50966"/>
    </source>
</evidence>
<sequence length="434" mass="48082">MDLSQDAVLALAPDEASIKAARGLMAPAKWPLLGVDEHAIWGECQGSGSKPYQVQVDRNGPAFKCSCPSRKFPCKHGLALLLLVAQQPCSNSTPPAWVTEWLDSRRQRAEKVTTSPQTPSSPDPTAQAKREAQREQRMQAGLQELQTWLCDQLRQGVAPLIGKTAPFLTLAQRMVDAQLPGVALRLRRLAEQQEQGAEAAQLLTEFGQLQLLLDGFQRLEQLPETVQQDIRATLGQGADREAVLAAADLCADDWLVLAVEHSEEDRLTARRVWLQGRQHQRMALLLDYAHSQRPFEQSYMAGACFQATLAFYPGNAYHRALLATGVQPPQVMFSQPQGSSLTEASWQHAQTLAQHPWHDQLPVICSGVVICWHQQHCWALAHDHQLPLLLTEQQGWQLLAASGGQAVTLFAQWQPSGWRALSAWQPALCWHQGG</sequence>
<dbReference type="PROSITE" id="PS50966">
    <property type="entry name" value="ZF_SWIM"/>
    <property type="match status" value="1"/>
</dbReference>
<evidence type="ECO:0000256" key="2">
    <source>
        <dbReference type="SAM" id="MobiDB-lite"/>
    </source>
</evidence>
<reference evidence="4 5" key="1">
    <citation type="submission" date="2018-02" db="EMBL/GenBank/DDBJ databases">
        <title>novel marine gammaproteobacteria from coastal saline agro ecosystem.</title>
        <authorList>
            <person name="Krishnan R."/>
            <person name="Ramesh Kumar N."/>
        </authorList>
    </citation>
    <scope>NUCLEOTIDE SEQUENCE [LARGE SCALE GENOMIC DNA]</scope>
    <source>
        <strain evidence="4 5">228</strain>
    </source>
</reference>
<feature type="compositionally biased region" description="Low complexity" evidence="2">
    <location>
        <begin position="113"/>
        <end position="125"/>
    </location>
</feature>
<evidence type="ECO:0000256" key="1">
    <source>
        <dbReference type="PROSITE-ProRule" id="PRU00325"/>
    </source>
</evidence>
<protein>
    <recommendedName>
        <fullName evidence="3">SWIM-type domain-containing protein</fullName>
    </recommendedName>
</protein>